<dbReference type="AlphaFoldDB" id="A0A1H0W1H9"/>
<evidence type="ECO:0000256" key="2">
    <source>
        <dbReference type="ARBA" id="ARBA00022638"/>
    </source>
</evidence>
<keyword evidence="2" id="KW-0081">Bacteriolytic enzyme</keyword>
<name>A0A1H0W1H9_9BACT</name>
<dbReference type="Gene3D" id="1.10.530.40">
    <property type="match status" value="1"/>
</dbReference>
<dbReference type="InterPro" id="IPR023347">
    <property type="entry name" value="Lysozyme_dom_sf"/>
</dbReference>
<gene>
    <name evidence="3" type="ORF">SAMN05660330_04353</name>
</gene>
<proteinExistence type="predicted"/>
<accession>A0A1H0W1H9</accession>
<keyword evidence="4" id="KW-1185">Reference proteome</keyword>
<dbReference type="SUPFAM" id="SSF53955">
    <property type="entry name" value="Lysozyme-like"/>
    <property type="match status" value="1"/>
</dbReference>
<evidence type="ECO:0000313" key="3">
    <source>
        <dbReference type="EMBL" id="SDP84226.1"/>
    </source>
</evidence>
<dbReference type="Proteomes" id="UP000199073">
    <property type="component" value="Unassembled WGS sequence"/>
</dbReference>
<dbReference type="GO" id="GO:0003796">
    <property type="term" value="F:lysozyme activity"/>
    <property type="evidence" value="ECO:0007669"/>
    <property type="project" value="InterPro"/>
</dbReference>
<evidence type="ECO:0000256" key="1">
    <source>
        <dbReference type="ARBA" id="ARBA00022529"/>
    </source>
</evidence>
<sequence length="98" mass="11267">MKNLTPTRQDVLVNMAFNLGVEGLFKFRRMWSAIRAKNFDLAADGMLKSCWAKHSYSRFSDLFAKDATLHEVSEVVMMNFKGARLSSTIYPEMKSFFS</sequence>
<protein>
    <submittedName>
        <fullName evidence="3">Phage lysozyme</fullName>
    </submittedName>
</protein>
<dbReference type="GO" id="GO:0042742">
    <property type="term" value="P:defense response to bacterium"/>
    <property type="evidence" value="ECO:0007669"/>
    <property type="project" value="UniProtKB-KW"/>
</dbReference>
<keyword evidence="1" id="KW-0929">Antimicrobial</keyword>
<dbReference type="EMBL" id="FNJI01000083">
    <property type="protein sequence ID" value="SDP84226.1"/>
    <property type="molecule type" value="Genomic_DNA"/>
</dbReference>
<reference evidence="3 4" key="1">
    <citation type="submission" date="2016-10" db="EMBL/GenBank/DDBJ databases">
        <authorList>
            <person name="de Groot N.N."/>
        </authorList>
    </citation>
    <scope>NUCLEOTIDE SEQUENCE [LARGE SCALE GENOMIC DNA]</scope>
    <source>
        <strain evidence="3 4">DSM 12130</strain>
    </source>
</reference>
<dbReference type="InterPro" id="IPR023346">
    <property type="entry name" value="Lysozyme-like_dom_sf"/>
</dbReference>
<dbReference type="GO" id="GO:0031640">
    <property type="term" value="P:killing of cells of another organism"/>
    <property type="evidence" value="ECO:0007669"/>
    <property type="project" value="UniProtKB-KW"/>
</dbReference>
<organism evidence="3 4">
    <name type="scientific">Desulforhopalus singaporensis</name>
    <dbReference type="NCBI Taxonomy" id="91360"/>
    <lineage>
        <taxon>Bacteria</taxon>
        <taxon>Pseudomonadati</taxon>
        <taxon>Thermodesulfobacteriota</taxon>
        <taxon>Desulfobulbia</taxon>
        <taxon>Desulfobulbales</taxon>
        <taxon>Desulfocapsaceae</taxon>
        <taxon>Desulforhopalus</taxon>
    </lineage>
</organism>
<evidence type="ECO:0000313" key="4">
    <source>
        <dbReference type="Proteomes" id="UP000199073"/>
    </source>
</evidence>